<reference evidence="2 3" key="1">
    <citation type="submission" date="2023-03" db="EMBL/GenBank/DDBJ databases">
        <title>Genome insight into feeding habits of ladybird beetles.</title>
        <authorList>
            <person name="Li H.-S."/>
            <person name="Huang Y.-H."/>
            <person name="Pang H."/>
        </authorList>
    </citation>
    <scope>NUCLEOTIDE SEQUENCE [LARGE SCALE GENOMIC DNA]</scope>
    <source>
        <strain evidence="2">SYSU_2023b</strain>
        <tissue evidence="2">Whole body</tissue>
    </source>
</reference>
<accession>A0AAW1U9I3</accession>
<proteinExistence type="predicted"/>
<gene>
    <name evidence="2" type="ORF">WA026_019433</name>
</gene>
<protein>
    <submittedName>
        <fullName evidence="2">Uncharacterized protein</fullName>
    </submittedName>
</protein>
<feature type="region of interest" description="Disordered" evidence="1">
    <location>
        <begin position="1"/>
        <end position="21"/>
    </location>
</feature>
<dbReference type="EMBL" id="JARQZJ010000043">
    <property type="protein sequence ID" value="KAK9877753.1"/>
    <property type="molecule type" value="Genomic_DNA"/>
</dbReference>
<evidence type="ECO:0000313" key="2">
    <source>
        <dbReference type="EMBL" id="KAK9877753.1"/>
    </source>
</evidence>
<keyword evidence="3" id="KW-1185">Reference proteome</keyword>
<name>A0AAW1U9I3_9CUCU</name>
<evidence type="ECO:0000313" key="3">
    <source>
        <dbReference type="Proteomes" id="UP001431783"/>
    </source>
</evidence>
<comment type="caution">
    <text evidence="2">The sequence shown here is derived from an EMBL/GenBank/DDBJ whole genome shotgun (WGS) entry which is preliminary data.</text>
</comment>
<organism evidence="2 3">
    <name type="scientific">Henosepilachna vigintioctopunctata</name>
    <dbReference type="NCBI Taxonomy" id="420089"/>
    <lineage>
        <taxon>Eukaryota</taxon>
        <taxon>Metazoa</taxon>
        <taxon>Ecdysozoa</taxon>
        <taxon>Arthropoda</taxon>
        <taxon>Hexapoda</taxon>
        <taxon>Insecta</taxon>
        <taxon>Pterygota</taxon>
        <taxon>Neoptera</taxon>
        <taxon>Endopterygota</taxon>
        <taxon>Coleoptera</taxon>
        <taxon>Polyphaga</taxon>
        <taxon>Cucujiformia</taxon>
        <taxon>Coccinelloidea</taxon>
        <taxon>Coccinellidae</taxon>
        <taxon>Epilachninae</taxon>
        <taxon>Epilachnini</taxon>
        <taxon>Henosepilachna</taxon>
    </lineage>
</organism>
<dbReference type="AlphaFoldDB" id="A0AAW1U9I3"/>
<evidence type="ECO:0000256" key="1">
    <source>
        <dbReference type="SAM" id="MobiDB-lite"/>
    </source>
</evidence>
<dbReference type="Proteomes" id="UP001431783">
    <property type="component" value="Unassembled WGS sequence"/>
</dbReference>
<sequence>MDYSPSQINTSNQTKTTTKNEKLPPIIITQKFANLNTFHKEMEKIIKGEYHIKYSPGEIKLCINQRENYNAAVDNSKSNSIQHYTFALKTKKNKKIVLKTACFVPQEDVLRQLTDNGITKPDEVDLIKMKSRAN</sequence>